<keyword evidence="2 4" id="KW-0863">Zinc-finger</keyword>
<dbReference type="SUPFAM" id="SSF144232">
    <property type="entry name" value="HIT/MYND zinc finger-like"/>
    <property type="match status" value="1"/>
</dbReference>
<gene>
    <name evidence="7" type="ORF">NAEGRDRAFT_50897</name>
</gene>
<dbReference type="AlphaFoldDB" id="D2VN05"/>
<dbReference type="Proteomes" id="UP000006671">
    <property type="component" value="Unassembled WGS sequence"/>
</dbReference>
<dbReference type="GO" id="GO:0003755">
    <property type="term" value="F:peptidyl-prolyl cis-trans isomerase activity"/>
    <property type="evidence" value="ECO:0007669"/>
    <property type="project" value="InterPro"/>
</dbReference>
<evidence type="ECO:0000256" key="4">
    <source>
        <dbReference type="PROSITE-ProRule" id="PRU00134"/>
    </source>
</evidence>
<dbReference type="Pfam" id="PF01753">
    <property type="entry name" value="zf-MYND"/>
    <property type="match status" value="1"/>
</dbReference>
<dbReference type="KEGG" id="ngr:NAEGRDRAFT_50897"/>
<dbReference type="SUPFAM" id="SSF54534">
    <property type="entry name" value="FKBP-like"/>
    <property type="match status" value="2"/>
</dbReference>
<feature type="compositionally biased region" description="Low complexity" evidence="5">
    <location>
        <begin position="164"/>
        <end position="185"/>
    </location>
</feature>
<dbReference type="InParanoid" id="D2VN05"/>
<feature type="compositionally biased region" description="Polar residues" evidence="5">
    <location>
        <begin position="437"/>
        <end position="448"/>
    </location>
</feature>
<dbReference type="STRING" id="5762.D2VN05"/>
<feature type="region of interest" description="Disordered" evidence="5">
    <location>
        <begin position="164"/>
        <end position="190"/>
    </location>
</feature>
<feature type="compositionally biased region" description="Acidic residues" evidence="5">
    <location>
        <begin position="381"/>
        <end position="395"/>
    </location>
</feature>
<dbReference type="InterPro" id="IPR002893">
    <property type="entry name" value="Znf_MYND"/>
</dbReference>
<feature type="region of interest" description="Disordered" evidence="5">
    <location>
        <begin position="198"/>
        <end position="217"/>
    </location>
</feature>
<feature type="region of interest" description="Disordered" evidence="5">
    <location>
        <begin position="426"/>
        <end position="448"/>
    </location>
</feature>
<accession>D2VN05</accession>
<sequence length="661" mass="74718">MATSPMIQINPLLLSGQQQFPSSSPQEEQTPLTSNNHKNTTTNQQEDEEYLTEPIINPNQDNYQNNDPLKPMKISDNNNDDDGVNVAHHQHQHQHYESNSTKKFRSKAFLRHANLSSTTTITQQKAEQSSFFSNSAHLTTKEGSQHHHHLQQERSEFEAKTITSTTTTEEQEEFNTCQNNNNNNTKQVDPYSLANMKSNNQQTETNGKRKSSSSTTVDTITHARKLVSGFGISTKDSKIDMLYATKLSSVSNSKKKLTRKTSGKEMERFLFCKYCKLSNKSLDSGRLQLKTCSLCREVRYCCKEHQVSDWPKHKFECNCAVRALNNGTYSKILQKGDETNRPQIGDSISVHYVAKLLNDTIVDKTYKSIETNKHCSVSYDTSDDEEGEEGFDDDKDLYIVKPPSNSYTDFENWLSHANNKFLLKQRKSDVDSEDEITSTSTNNSEVYDSRASVASSFSELSFATTCTDSRLTLSQRSEDDLSLYSSNSSALPPITNHDPEDAEDNWSTDSSGRGGGTSSSTSTVSIIFDSVAKDIEVVPDLLQFTIGKGQVNPDIEKHLCQMSLGERRHLFVSPKSRQNPNKDILAKRVKKLSDFTVVYEIMIVQILRKKQENNHFHPSPQPITSNSKPIYGQDEFTKGSETYQSCFYEPFRRFIPSAITL</sequence>
<evidence type="ECO:0000256" key="5">
    <source>
        <dbReference type="SAM" id="MobiDB-lite"/>
    </source>
</evidence>
<keyword evidence="8" id="KW-1185">Reference proteome</keyword>
<evidence type="ECO:0000259" key="6">
    <source>
        <dbReference type="PROSITE" id="PS50865"/>
    </source>
</evidence>
<evidence type="ECO:0000256" key="1">
    <source>
        <dbReference type="ARBA" id="ARBA00022723"/>
    </source>
</evidence>
<feature type="region of interest" description="Disordered" evidence="5">
    <location>
        <begin position="377"/>
        <end position="396"/>
    </location>
</feature>
<evidence type="ECO:0000256" key="3">
    <source>
        <dbReference type="ARBA" id="ARBA00022833"/>
    </source>
</evidence>
<dbReference type="InterPro" id="IPR046357">
    <property type="entry name" value="PPIase_dom_sf"/>
</dbReference>
<feature type="region of interest" description="Disordered" evidence="5">
    <location>
        <begin position="1"/>
        <end position="101"/>
    </location>
</feature>
<dbReference type="PROSITE" id="PS01360">
    <property type="entry name" value="ZF_MYND_1"/>
    <property type="match status" value="1"/>
</dbReference>
<feature type="compositionally biased region" description="Polar residues" evidence="5">
    <location>
        <begin position="33"/>
        <end position="44"/>
    </location>
</feature>
<dbReference type="Gene3D" id="3.10.50.40">
    <property type="match status" value="1"/>
</dbReference>
<name>D2VN05_NAEGR</name>
<proteinExistence type="predicted"/>
<reference evidence="7 8" key="1">
    <citation type="journal article" date="2010" name="Cell">
        <title>The genome of Naegleria gruberi illuminates early eukaryotic versatility.</title>
        <authorList>
            <person name="Fritz-Laylin L.K."/>
            <person name="Prochnik S.E."/>
            <person name="Ginger M.L."/>
            <person name="Dacks J.B."/>
            <person name="Carpenter M.L."/>
            <person name="Field M.C."/>
            <person name="Kuo A."/>
            <person name="Paredez A."/>
            <person name="Chapman J."/>
            <person name="Pham J."/>
            <person name="Shu S."/>
            <person name="Neupane R."/>
            <person name="Cipriano M."/>
            <person name="Mancuso J."/>
            <person name="Tu H."/>
            <person name="Salamov A."/>
            <person name="Lindquist E."/>
            <person name="Shapiro H."/>
            <person name="Lucas S."/>
            <person name="Grigoriev I.V."/>
            <person name="Cande W.Z."/>
            <person name="Fulton C."/>
            <person name="Rokhsar D.S."/>
            <person name="Dawson S.C."/>
        </authorList>
    </citation>
    <scope>NUCLEOTIDE SEQUENCE [LARGE SCALE GENOMIC DNA]</scope>
    <source>
        <strain evidence="7 8">NEG-M</strain>
    </source>
</reference>
<organism evidence="8">
    <name type="scientific">Naegleria gruberi</name>
    <name type="common">Amoeba</name>
    <dbReference type="NCBI Taxonomy" id="5762"/>
    <lineage>
        <taxon>Eukaryota</taxon>
        <taxon>Discoba</taxon>
        <taxon>Heterolobosea</taxon>
        <taxon>Tetramitia</taxon>
        <taxon>Eutetramitia</taxon>
        <taxon>Vahlkampfiidae</taxon>
        <taxon>Naegleria</taxon>
    </lineage>
</organism>
<dbReference type="VEuPathDB" id="AmoebaDB:NAEGRDRAFT_50897"/>
<dbReference type="Gene3D" id="6.10.140.2220">
    <property type="match status" value="1"/>
</dbReference>
<dbReference type="OrthoDB" id="5952526at2759"/>
<dbReference type="EMBL" id="GG738883">
    <property type="protein sequence ID" value="EFC41912.1"/>
    <property type="molecule type" value="Genomic_DNA"/>
</dbReference>
<dbReference type="GO" id="GO:0008270">
    <property type="term" value="F:zinc ion binding"/>
    <property type="evidence" value="ECO:0007669"/>
    <property type="project" value="UniProtKB-KW"/>
</dbReference>
<dbReference type="OMA" id="REVRYCC"/>
<keyword evidence="3" id="KW-0862">Zinc</keyword>
<dbReference type="RefSeq" id="XP_002674656.1">
    <property type="nucleotide sequence ID" value="XM_002674610.1"/>
</dbReference>
<evidence type="ECO:0000256" key="2">
    <source>
        <dbReference type="ARBA" id="ARBA00022771"/>
    </source>
</evidence>
<feature type="compositionally biased region" description="Low complexity" evidence="5">
    <location>
        <begin position="11"/>
        <end position="32"/>
    </location>
</feature>
<evidence type="ECO:0000313" key="8">
    <source>
        <dbReference type="Proteomes" id="UP000006671"/>
    </source>
</evidence>
<dbReference type="PROSITE" id="PS50865">
    <property type="entry name" value="ZF_MYND_2"/>
    <property type="match status" value="1"/>
</dbReference>
<keyword evidence="1" id="KW-0479">Metal-binding</keyword>
<feature type="compositionally biased region" description="Low complexity" evidence="5">
    <location>
        <begin position="54"/>
        <end position="67"/>
    </location>
</feature>
<evidence type="ECO:0000313" key="7">
    <source>
        <dbReference type="EMBL" id="EFC41912.1"/>
    </source>
</evidence>
<protein>
    <submittedName>
        <fullName evidence="7">Predicted protein</fullName>
    </submittedName>
</protein>
<feature type="domain" description="MYND-type" evidence="6">
    <location>
        <begin position="272"/>
        <end position="317"/>
    </location>
</feature>
<feature type="region of interest" description="Disordered" evidence="5">
    <location>
        <begin position="482"/>
        <end position="521"/>
    </location>
</feature>
<dbReference type="GeneID" id="8851513"/>